<gene>
    <name evidence="2" type="ORF">A4A49_11806</name>
</gene>
<feature type="region of interest" description="Disordered" evidence="1">
    <location>
        <begin position="50"/>
        <end position="89"/>
    </location>
</feature>
<reference evidence="2" key="1">
    <citation type="submission" date="2016-11" db="EMBL/GenBank/DDBJ databases">
        <title>The genome of Nicotiana attenuata.</title>
        <authorList>
            <person name="Xu S."/>
            <person name="Brockmoeller T."/>
            <person name="Gaquerel E."/>
            <person name="Navarro A."/>
            <person name="Kuhl H."/>
            <person name="Gase K."/>
            <person name="Ling Z."/>
            <person name="Zhou W."/>
            <person name="Kreitzer C."/>
            <person name="Stanke M."/>
            <person name="Tang H."/>
            <person name="Lyons E."/>
            <person name="Pandey P."/>
            <person name="Pandey S.P."/>
            <person name="Timmermann B."/>
            <person name="Baldwin I.T."/>
        </authorList>
    </citation>
    <scope>NUCLEOTIDE SEQUENCE [LARGE SCALE GENOMIC DNA]</scope>
    <source>
        <strain evidence="2">UT</strain>
    </source>
</reference>
<evidence type="ECO:0000256" key="1">
    <source>
        <dbReference type="SAM" id="MobiDB-lite"/>
    </source>
</evidence>
<sequence length="176" mass="17511">MNISVKKLQQYDRLNNSMSKCCSAQYWAGGIQNDRAAQTASPLRTIGNSRTETAAEASSATGPCEVSGDKLDGADVGSLPVEGNIPGDSDGVAELEGMLEDSEGTSATAGEDAGVVTGVAAGGGVTTDGVSAGEMVVTGELAIGDCTGEVDGLDLGVEDEDIGDFAGVEAGEETGT</sequence>
<protein>
    <submittedName>
        <fullName evidence="2">Uncharacterized protein</fullName>
    </submittedName>
</protein>
<evidence type="ECO:0000313" key="3">
    <source>
        <dbReference type="Proteomes" id="UP000187609"/>
    </source>
</evidence>
<dbReference type="Gramene" id="OIT37475">
    <property type="protein sequence ID" value="OIT37475"/>
    <property type="gene ID" value="A4A49_11806"/>
</dbReference>
<name>A0A314L7E4_NICAT</name>
<proteinExistence type="predicted"/>
<dbReference type="EMBL" id="MJEQ01000307">
    <property type="protein sequence ID" value="OIT37475.1"/>
    <property type="molecule type" value="Genomic_DNA"/>
</dbReference>
<comment type="caution">
    <text evidence="2">The sequence shown here is derived from an EMBL/GenBank/DDBJ whole genome shotgun (WGS) entry which is preliminary data.</text>
</comment>
<evidence type="ECO:0000313" key="2">
    <source>
        <dbReference type="EMBL" id="OIT37475.1"/>
    </source>
</evidence>
<organism evidence="2 3">
    <name type="scientific">Nicotiana attenuata</name>
    <name type="common">Coyote tobacco</name>
    <dbReference type="NCBI Taxonomy" id="49451"/>
    <lineage>
        <taxon>Eukaryota</taxon>
        <taxon>Viridiplantae</taxon>
        <taxon>Streptophyta</taxon>
        <taxon>Embryophyta</taxon>
        <taxon>Tracheophyta</taxon>
        <taxon>Spermatophyta</taxon>
        <taxon>Magnoliopsida</taxon>
        <taxon>eudicotyledons</taxon>
        <taxon>Gunneridae</taxon>
        <taxon>Pentapetalae</taxon>
        <taxon>asterids</taxon>
        <taxon>lamiids</taxon>
        <taxon>Solanales</taxon>
        <taxon>Solanaceae</taxon>
        <taxon>Nicotianoideae</taxon>
        <taxon>Nicotianeae</taxon>
        <taxon>Nicotiana</taxon>
    </lineage>
</organism>
<accession>A0A314L7E4</accession>
<feature type="compositionally biased region" description="Low complexity" evidence="1">
    <location>
        <begin position="51"/>
        <end position="61"/>
    </location>
</feature>
<dbReference type="Proteomes" id="UP000187609">
    <property type="component" value="Unassembled WGS sequence"/>
</dbReference>
<dbReference type="AlphaFoldDB" id="A0A314L7E4"/>
<keyword evidence="3" id="KW-1185">Reference proteome</keyword>